<reference evidence="2" key="1">
    <citation type="journal article" date="2017" name="Nat. Ecol. Evol.">
        <title>Genome expansion and lineage-specific genetic innovations in the forest pathogenic fungi Armillaria.</title>
        <authorList>
            <person name="Sipos G."/>
            <person name="Prasanna A.N."/>
            <person name="Walter M.C."/>
            <person name="O'Connor E."/>
            <person name="Balint B."/>
            <person name="Krizsan K."/>
            <person name="Kiss B."/>
            <person name="Hess J."/>
            <person name="Varga T."/>
            <person name="Slot J."/>
            <person name="Riley R."/>
            <person name="Boka B."/>
            <person name="Rigling D."/>
            <person name="Barry K."/>
            <person name="Lee J."/>
            <person name="Mihaltcheva S."/>
            <person name="LaButti K."/>
            <person name="Lipzen A."/>
            <person name="Waldron R."/>
            <person name="Moloney N.M."/>
            <person name="Sperisen C."/>
            <person name="Kredics L."/>
            <person name="Vagvoelgyi C."/>
            <person name="Patrignani A."/>
            <person name="Fitzpatrick D."/>
            <person name="Nagy I."/>
            <person name="Doyle S."/>
            <person name="Anderson J.B."/>
            <person name="Grigoriev I.V."/>
            <person name="Gueldener U."/>
            <person name="Muensterkoetter M."/>
            <person name="Nagy L.G."/>
        </authorList>
    </citation>
    <scope>NUCLEOTIDE SEQUENCE [LARGE SCALE GENOMIC DNA]</scope>
    <source>
        <strain evidence="2">28-4</strain>
    </source>
</reference>
<evidence type="ECO:0000313" key="1">
    <source>
        <dbReference type="EMBL" id="PBK67577.1"/>
    </source>
</evidence>
<dbReference type="Proteomes" id="UP000218334">
    <property type="component" value="Unassembled WGS sequence"/>
</dbReference>
<evidence type="ECO:0000313" key="2">
    <source>
        <dbReference type="Proteomes" id="UP000218334"/>
    </source>
</evidence>
<dbReference type="AlphaFoldDB" id="A0A2H3BSL1"/>
<keyword evidence="2" id="KW-1185">Reference proteome</keyword>
<protein>
    <submittedName>
        <fullName evidence="1">Uncharacterized protein</fullName>
    </submittedName>
</protein>
<organism evidence="1 2">
    <name type="scientific">Armillaria solidipes</name>
    <dbReference type="NCBI Taxonomy" id="1076256"/>
    <lineage>
        <taxon>Eukaryota</taxon>
        <taxon>Fungi</taxon>
        <taxon>Dikarya</taxon>
        <taxon>Basidiomycota</taxon>
        <taxon>Agaricomycotina</taxon>
        <taxon>Agaricomycetes</taxon>
        <taxon>Agaricomycetidae</taxon>
        <taxon>Agaricales</taxon>
        <taxon>Marasmiineae</taxon>
        <taxon>Physalacriaceae</taxon>
        <taxon>Armillaria</taxon>
    </lineage>
</organism>
<accession>A0A2H3BSL1</accession>
<sequence length="175" mass="19074">MLLAANGIVPCRHWPLNRCSMTPVVYSLSIGPSYPATFAYSSLQVMINEELSTRTKMGGIRDVAQRPAFKDLPNARKGNSGVQAHQGLRDVFLSPTFLIDAPVPAFQGEVLPLYTTVPLDLISVKLATADALLKTFPRLKNLGSVRVTIVTGIDTVLPFPYQFCGRICKSGLTPR</sequence>
<proteinExistence type="predicted"/>
<name>A0A2H3BSL1_9AGAR</name>
<gene>
    <name evidence="1" type="ORF">ARMSODRAFT_316595</name>
</gene>
<dbReference type="EMBL" id="KZ293436">
    <property type="protein sequence ID" value="PBK67577.1"/>
    <property type="molecule type" value="Genomic_DNA"/>
</dbReference>